<dbReference type="Proteomes" id="UP001064489">
    <property type="component" value="Chromosome 1"/>
</dbReference>
<dbReference type="EMBL" id="JAJSOW010000003">
    <property type="protein sequence ID" value="KAI9193844.1"/>
    <property type="molecule type" value="Genomic_DNA"/>
</dbReference>
<feature type="region of interest" description="Disordered" evidence="1">
    <location>
        <begin position="166"/>
        <end position="195"/>
    </location>
</feature>
<keyword evidence="5" id="KW-1185">Reference proteome</keyword>
<evidence type="ECO:0000259" key="2">
    <source>
        <dbReference type="Pfam" id="PF04782"/>
    </source>
</evidence>
<accession>A0AAD5JKU8</accession>
<comment type="caution">
    <text evidence="4">The sequence shown here is derived from an EMBL/GenBank/DDBJ whole genome shotgun (WGS) entry which is preliminary data.</text>
</comment>
<organism evidence="4 5">
    <name type="scientific">Acer negundo</name>
    <name type="common">Box elder</name>
    <dbReference type="NCBI Taxonomy" id="4023"/>
    <lineage>
        <taxon>Eukaryota</taxon>
        <taxon>Viridiplantae</taxon>
        <taxon>Streptophyta</taxon>
        <taxon>Embryophyta</taxon>
        <taxon>Tracheophyta</taxon>
        <taxon>Spermatophyta</taxon>
        <taxon>Magnoliopsida</taxon>
        <taxon>eudicotyledons</taxon>
        <taxon>Gunneridae</taxon>
        <taxon>Pentapetalae</taxon>
        <taxon>rosids</taxon>
        <taxon>malvids</taxon>
        <taxon>Sapindales</taxon>
        <taxon>Sapindaceae</taxon>
        <taxon>Hippocastanoideae</taxon>
        <taxon>Acereae</taxon>
        <taxon>Acer</taxon>
    </lineage>
</organism>
<dbReference type="PANTHER" id="PTHR21450:SF6">
    <property type="entry name" value="EXPRESSED PROTEIN"/>
    <property type="match status" value="1"/>
</dbReference>
<feature type="compositionally biased region" description="Acidic residues" evidence="1">
    <location>
        <begin position="255"/>
        <end position="265"/>
    </location>
</feature>
<feature type="compositionally biased region" description="Basic and acidic residues" evidence="1">
    <location>
        <begin position="266"/>
        <end position="275"/>
    </location>
</feature>
<evidence type="ECO:0000256" key="1">
    <source>
        <dbReference type="SAM" id="MobiDB-lite"/>
    </source>
</evidence>
<evidence type="ECO:0000313" key="4">
    <source>
        <dbReference type="EMBL" id="KAI9193844.1"/>
    </source>
</evidence>
<feature type="region of interest" description="Disordered" evidence="1">
    <location>
        <begin position="324"/>
        <end position="359"/>
    </location>
</feature>
<feature type="compositionally biased region" description="Polar residues" evidence="1">
    <location>
        <begin position="327"/>
        <end position="343"/>
    </location>
</feature>
<feature type="compositionally biased region" description="Acidic residues" evidence="1">
    <location>
        <begin position="276"/>
        <end position="285"/>
    </location>
</feature>
<sequence>MVATFSLKSKLDSLRFASLSLHRKAGPDLSLKGTHRRVGQMGVSGSKIDEDKALQLCRERKKFVRQALDGRCSLAAAHMTYVQSLRNTGTALRKFVEPEGPIESSLYTSTNATPEPLALIEKSPSLFSFSSATFSQRVDAAETLSPSPSPPTSSRFQASHMRFGGISSQKVEEKPPSPAIGSVTSSSMPQTTTPSFVEQPELSSFEASAIPPETPPWDYFGLPHPIDHQFSLQEGKNMSQGFENVDDLRQLREDEEIPDLEDEEEKASFHGREESLDSEDFDEPSTDTLVRSFENFNRSHEHNVHSALPTMPSARTAADDSEFMNVEKSNSPDPSPERTTSSAAGLESDTKETPRKKDYIENKVSSKDFLSSMKDIELLFIKASNSGKEVPRMLEANKLHFRPIFPAKESGSMASTLFKVFFSCGREDHRQVIEEPAPTEVKYLTWHRTTSSRSSSSRNPLGLNSKDDVDDVTNNLFDNICMMSGSHASTLDRLFAWERKLYDEVKASEMIRREYDFKCKILRQLESKGESSNKIDKTRAVVKDLHSRIKVAIHRIDSISKRIEALRDTELQPQLEELIGGLSRMWEVMFECHKLQYQIISVAYYNGNSRISILSDTHRQITIHLVNELSSLSSSFTKWASAQKSYLRAINNWLCKCVSLQQKSSKRKRKQPVPSLRNHGPPIYVTCGDWLDRLEKLETLKAKDVVDSIKGLATETTRFIPHQEKNHGKNATRDGSDSAVNITRDEISVDWISGFDRFRSSLVGFLGQLNTFAGYSVTLYAELREDIEIAKTSYDERVAREAKSSNDQSNLKS</sequence>
<dbReference type="PANTHER" id="PTHR21450">
    <property type="entry name" value="PROTEIN ALTERED PHOSPHATE STARVATION RESPONSE 1"/>
    <property type="match status" value="1"/>
</dbReference>
<name>A0AAD5JKU8_ACENE</name>
<feature type="compositionally biased region" description="Low complexity" evidence="1">
    <location>
        <begin position="182"/>
        <end position="195"/>
    </location>
</feature>
<dbReference type="Pfam" id="PF04782">
    <property type="entry name" value="DUF632"/>
    <property type="match status" value="1"/>
</dbReference>
<dbReference type="InterPro" id="IPR006867">
    <property type="entry name" value="DUF632"/>
</dbReference>
<feature type="domain" description="DUF630" evidence="3">
    <location>
        <begin position="41"/>
        <end position="99"/>
    </location>
</feature>
<dbReference type="Pfam" id="PF04783">
    <property type="entry name" value="DUF630"/>
    <property type="match status" value="1"/>
</dbReference>
<gene>
    <name evidence="4" type="ORF">LWI28_000630</name>
</gene>
<feature type="region of interest" description="Disordered" evidence="1">
    <location>
        <begin position="255"/>
        <end position="285"/>
    </location>
</feature>
<reference evidence="4" key="2">
    <citation type="submission" date="2023-02" db="EMBL/GenBank/DDBJ databases">
        <authorList>
            <person name="Swenson N.G."/>
            <person name="Wegrzyn J.L."/>
            <person name="Mcevoy S.L."/>
        </authorList>
    </citation>
    <scope>NUCLEOTIDE SEQUENCE</scope>
    <source>
        <strain evidence="4">91603</strain>
        <tissue evidence="4">Leaf</tissue>
    </source>
</reference>
<evidence type="ECO:0000259" key="3">
    <source>
        <dbReference type="Pfam" id="PF04783"/>
    </source>
</evidence>
<feature type="compositionally biased region" description="Basic and acidic residues" evidence="1">
    <location>
        <begin position="348"/>
        <end position="359"/>
    </location>
</feature>
<dbReference type="AlphaFoldDB" id="A0AAD5JKU8"/>
<protein>
    <submittedName>
        <fullName evidence="4">Uncharacterized protein</fullName>
    </submittedName>
</protein>
<dbReference type="InterPro" id="IPR006868">
    <property type="entry name" value="DUF630"/>
</dbReference>
<reference evidence="4" key="1">
    <citation type="journal article" date="2022" name="Plant J.">
        <title>Strategies of tolerance reflected in two North American maple genomes.</title>
        <authorList>
            <person name="McEvoy S.L."/>
            <person name="Sezen U.U."/>
            <person name="Trouern-Trend A."/>
            <person name="McMahon S.M."/>
            <person name="Schaberg P.G."/>
            <person name="Yang J."/>
            <person name="Wegrzyn J.L."/>
            <person name="Swenson N.G."/>
        </authorList>
    </citation>
    <scope>NUCLEOTIDE SEQUENCE</scope>
    <source>
        <strain evidence="4">91603</strain>
    </source>
</reference>
<proteinExistence type="predicted"/>
<evidence type="ECO:0000313" key="5">
    <source>
        <dbReference type="Proteomes" id="UP001064489"/>
    </source>
</evidence>
<feature type="domain" description="DUF632" evidence="2">
    <location>
        <begin position="370"/>
        <end position="715"/>
    </location>
</feature>